<dbReference type="InterPro" id="IPR011701">
    <property type="entry name" value="MFS"/>
</dbReference>
<accession>A0A0L6JH96</accession>
<proteinExistence type="predicted"/>
<feature type="transmembrane region" description="Helical" evidence="2">
    <location>
        <begin position="264"/>
        <end position="285"/>
    </location>
</feature>
<keyword evidence="4" id="KW-1185">Reference proteome</keyword>
<dbReference type="STRING" id="398512.Bccel_0360"/>
<feature type="transmembrane region" description="Helical" evidence="2">
    <location>
        <begin position="52"/>
        <end position="71"/>
    </location>
</feature>
<feature type="transmembrane region" description="Helical" evidence="2">
    <location>
        <begin position="402"/>
        <end position="424"/>
    </location>
</feature>
<feature type="transmembrane region" description="Helical" evidence="2">
    <location>
        <begin position="359"/>
        <end position="382"/>
    </location>
</feature>
<keyword evidence="2" id="KW-0812">Transmembrane</keyword>
<sequence>MENRLKGKDLRKSLTYVIIAVTLGNVFFITVGSPVGGAAFTKFAVKLGIDDFKYGIILTLAIMGSIIQLPFSFNIENSGKRKIIFLIAGFIHRLLYIPIALIPLFIPSTNKNLIFISIAFLIMISSAANSIVGVAFSSWMGSLVPLRIRGRYFSKRMMIYTISGALSGLAIGQYIDRFNSLTNYSILFIVVALFGAADIFCFIFLKDPPVESTEKQSIKTLKEPFKDRNYLKLIISVSLWNFGINLPTPFLFMFMIKQLNMSLFSIYLLSQFVSNAATILSVRFIGKAIDKYGNRPVAIVSSFIISTIPFLWCFATPYNYYVIMPIASLITGIFWPGFEMSFMNLSIWLAPKKYRTSYIANYTMFTSVVGIGLSYLLGSYFMKFATPYLKELQAPFFIGQTLNHYHALFILTFITRLVISIVFIPKINENNAKSLRDIIKRKV</sequence>
<keyword evidence="2" id="KW-1133">Transmembrane helix</keyword>
<feature type="transmembrane region" description="Helical" evidence="2">
    <location>
        <begin position="297"/>
        <end position="314"/>
    </location>
</feature>
<feature type="transmembrane region" description="Helical" evidence="2">
    <location>
        <begin position="320"/>
        <end position="338"/>
    </location>
</feature>
<feature type="transmembrane region" description="Helical" evidence="2">
    <location>
        <begin position="157"/>
        <end position="175"/>
    </location>
</feature>
<feature type="transmembrane region" description="Helical" evidence="2">
    <location>
        <begin position="230"/>
        <end position="252"/>
    </location>
</feature>
<comment type="caution">
    <text evidence="3">The sequence shown here is derived from an EMBL/GenBank/DDBJ whole genome shotgun (WGS) entry which is preliminary data.</text>
</comment>
<feature type="transmembrane region" description="Helical" evidence="2">
    <location>
        <begin position="181"/>
        <end position="205"/>
    </location>
</feature>
<evidence type="ECO:0000256" key="2">
    <source>
        <dbReference type="SAM" id="Phobius"/>
    </source>
</evidence>
<evidence type="ECO:0000313" key="3">
    <source>
        <dbReference type="EMBL" id="KNY25103.1"/>
    </source>
</evidence>
<dbReference type="PANTHER" id="PTHR23526">
    <property type="entry name" value="INTEGRAL MEMBRANE TRANSPORT PROTEIN-RELATED"/>
    <property type="match status" value="1"/>
</dbReference>
<gene>
    <name evidence="3" type="ORF">Bccel_0360</name>
</gene>
<comment type="subcellular location">
    <subcellularLocation>
        <location evidence="1">Cell membrane</location>
        <topology evidence="1">Multi-pass membrane protein</topology>
    </subcellularLocation>
</comment>
<dbReference type="GO" id="GO:0005886">
    <property type="term" value="C:plasma membrane"/>
    <property type="evidence" value="ECO:0007669"/>
    <property type="project" value="UniProtKB-SubCell"/>
</dbReference>
<dbReference type="InterPro" id="IPR052528">
    <property type="entry name" value="Sugar_transport-like"/>
</dbReference>
<name>A0A0L6JH96_9FIRM</name>
<evidence type="ECO:0000313" key="4">
    <source>
        <dbReference type="Proteomes" id="UP000036923"/>
    </source>
</evidence>
<organism evidence="3 4">
    <name type="scientific">Pseudobacteroides cellulosolvens ATCC 35603 = DSM 2933</name>
    <dbReference type="NCBI Taxonomy" id="398512"/>
    <lineage>
        <taxon>Bacteria</taxon>
        <taxon>Bacillati</taxon>
        <taxon>Bacillota</taxon>
        <taxon>Clostridia</taxon>
        <taxon>Eubacteriales</taxon>
        <taxon>Oscillospiraceae</taxon>
        <taxon>Pseudobacteroides</taxon>
    </lineage>
</organism>
<dbReference type="EMBL" id="LGTC01000001">
    <property type="protein sequence ID" value="KNY25103.1"/>
    <property type="molecule type" value="Genomic_DNA"/>
</dbReference>
<keyword evidence="2" id="KW-0472">Membrane</keyword>
<evidence type="ECO:0000256" key="1">
    <source>
        <dbReference type="ARBA" id="ARBA00004651"/>
    </source>
</evidence>
<dbReference type="RefSeq" id="WP_036946281.1">
    <property type="nucleotide sequence ID" value="NZ_KN050763.1"/>
</dbReference>
<dbReference type="GO" id="GO:0022857">
    <property type="term" value="F:transmembrane transporter activity"/>
    <property type="evidence" value="ECO:0007669"/>
    <property type="project" value="InterPro"/>
</dbReference>
<dbReference type="Proteomes" id="UP000036923">
    <property type="component" value="Unassembled WGS sequence"/>
</dbReference>
<dbReference type="Gene3D" id="1.20.1250.20">
    <property type="entry name" value="MFS general substrate transporter like domains"/>
    <property type="match status" value="2"/>
</dbReference>
<feature type="transmembrane region" description="Helical" evidence="2">
    <location>
        <begin position="83"/>
        <end position="106"/>
    </location>
</feature>
<dbReference type="AlphaFoldDB" id="A0A0L6JH96"/>
<dbReference type="PANTHER" id="PTHR23526:SF2">
    <property type="entry name" value="MAJOR FACILITATOR SUPERFAMILY (MFS) PROFILE DOMAIN-CONTAINING PROTEIN"/>
    <property type="match status" value="1"/>
</dbReference>
<dbReference type="OrthoDB" id="1714505at2"/>
<dbReference type="SUPFAM" id="SSF103473">
    <property type="entry name" value="MFS general substrate transporter"/>
    <property type="match status" value="1"/>
</dbReference>
<dbReference type="InterPro" id="IPR036259">
    <property type="entry name" value="MFS_trans_sf"/>
</dbReference>
<dbReference type="Pfam" id="PF07690">
    <property type="entry name" value="MFS_1"/>
    <property type="match status" value="1"/>
</dbReference>
<reference evidence="4" key="1">
    <citation type="submission" date="2015-07" db="EMBL/GenBank/DDBJ databases">
        <title>Near-Complete Genome Sequence of the Cellulolytic Bacterium Bacteroides (Pseudobacteroides) cellulosolvens ATCC 35603.</title>
        <authorList>
            <person name="Dassa B."/>
            <person name="Utturkar S.M."/>
            <person name="Klingeman D.M."/>
            <person name="Hurt R.A."/>
            <person name="Keller M."/>
            <person name="Xu J."/>
            <person name="Reddy Y.H.K."/>
            <person name="Borovok I."/>
            <person name="Grinberg I.R."/>
            <person name="Lamed R."/>
            <person name="Zhivin O."/>
            <person name="Bayer E.A."/>
            <person name="Brown S.D."/>
        </authorList>
    </citation>
    <scope>NUCLEOTIDE SEQUENCE [LARGE SCALE GENOMIC DNA]</scope>
    <source>
        <strain evidence="4">DSM 2933</strain>
    </source>
</reference>
<feature type="transmembrane region" description="Helical" evidence="2">
    <location>
        <begin position="14"/>
        <end position="40"/>
    </location>
</feature>
<dbReference type="eggNOG" id="COG2211">
    <property type="taxonomic scope" value="Bacteria"/>
</dbReference>
<protein>
    <submittedName>
        <fullName evidence="3">Major facilitator superfamily MFS_1</fullName>
    </submittedName>
</protein>
<feature type="transmembrane region" description="Helical" evidence="2">
    <location>
        <begin position="112"/>
        <end position="136"/>
    </location>
</feature>